<evidence type="ECO:0000259" key="2">
    <source>
        <dbReference type="PROSITE" id="PS51724"/>
    </source>
</evidence>
<evidence type="ECO:0000313" key="4">
    <source>
        <dbReference type="Proteomes" id="UP000037515"/>
    </source>
</evidence>
<dbReference type="OrthoDB" id="6189127at2"/>
<organism evidence="3 4">
    <name type="scientific">Vibrio nereis</name>
    <dbReference type="NCBI Taxonomy" id="693"/>
    <lineage>
        <taxon>Bacteria</taxon>
        <taxon>Pseudomonadati</taxon>
        <taxon>Pseudomonadota</taxon>
        <taxon>Gammaproteobacteria</taxon>
        <taxon>Vibrionales</taxon>
        <taxon>Vibrionaceae</taxon>
        <taxon>Vibrio</taxon>
    </lineage>
</organism>
<dbReference type="Proteomes" id="UP000037515">
    <property type="component" value="Unassembled WGS sequence"/>
</dbReference>
<dbReference type="AlphaFoldDB" id="A0A0M0HKN2"/>
<keyword evidence="1" id="KW-1133">Transmembrane helix</keyword>
<evidence type="ECO:0000313" key="3">
    <source>
        <dbReference type="EMBL" id="KOO02620.1"/>
    </source>
</evidence>
<dbReference type="PANTHER" id="PTHR35894">
    <property type="entry name" value="GENERAL SECRETION PATHWAY PROTEIN A-RELATED"/>
    <property type="match status" value="1"/>
</dbReference>
<keyword evidence="4" id="KW-1185">Reference proteome</keyword>
<dbReference type="InterPro" id="IPR049945">
    <property type="entry name" value="AAA_22"/>
</dbReference>
<dbReference type="PROSITE" id="PS51724">
    <property type="entry name" value="SPOR"/>
    <property type="match status" value="1"/>
</dbReference>
<sequence length="485" mass="54226">MGMVLNSHVLELDSQSELLERLQLLTHFSSNLVTISGEKGAGKTWLAQRYLEVWAPEKNQALLINFAAQDDSQRRVMLLSQLVSEPLFNPADSIAESFVHLMEGKTCDIVIAIDDAHLLSDAFISELWVLVLEAQQNPLWTVNVLLFVQAKAAAKIDALLTRFSYGQAQKPINLEIETFREQEADRFFEQLVIRFVEDDMEKRVRHAYRSVARRPGEIMALGDYSVEKRIIIRSIVGSPLNIALVVLTLLALIGGGYWWLMSQPSPDDKASQITSTVEQTVIPTLPENDDLDDIASEDDSHALPPSVTKEVSTVGDSELQQQRVVINSEVVDALLEGRADSVDTSKIDKVVEDSIPKPEVEQAAEVVEPEVNKEIVQSVAKPSPQVSFTSEQLAQFSPRSYTLQLAAVTTLEEVKAFLEEYDLTEKIYIYPTVRDDVDWYIVTYDNFPTIQTARDAVATLPKALQQADPWAKSLSQVQSEIEQGK</sequence>
<name>A0A0M0HKN2_VIBNE</name>
<dbReference type="STRING" id="693.AKJ17_14550"/>
<dbReference type="InterPro" id="IPR036680">
    <property type="entry name" value="SPOR-like_sf"/>
</dbReference>
<keyword evidence="1" id="KW-0472">Membrane</keyword>
<comment type="caution">
    <text evidence="3">The sequence shown here is derived from an EMBL/GenBank/DDBJ whole genome shotgun (WGS) entry which is preliminary data.</text>
</comment>
<dbReference type="InterPro" id="IPR007730">
    <property type="entry name" value="SPOR-like_dom"/>
</dbReference>
<keyword evidence="3" id="KW-0131">Cell cycle</keyword>
<feature type="domain" description="SPOR" evidence="2">
    <location>
        <begin position="395"/>
        <end position="473"/>
    </location>
</feature>
<dbReference type="Pfam" id="PF05036">
    <property type="entry name" value="SPOR"/>
    <property type="match status" value="1"/>
</dbReference>
<dbReference type="InterPro" id="IPR027417">
    <property type="entry name" value="P-loop_NTPase"/>
</dbReference>
<dbReference type="PATRIC" id="fig|693.5.peg.2974"/>
<protein>
    <submittedName>
        <fullName evidence="3">Cell division protein DamX</fullName>
    </submittedName>
</protein>
<feature type="transmembrane region" description="Helical" evidence="1">
    <location>
        <begin position="238"/>
        <end position="260"/>
    </location>
</feature>
<proteinExistence type="predicted"/>
<keyword evidence="1" id="KW-0812">Transmembrane</keyword>
<dbReference type="InterPro" id="IPR052026">
    <property type="entry name" value="ExeA_AAA_ATPase_DNA-bind"/>
</dbReference>
<dbReference type="PANTHER" id="PTHR35894:SF7">
    <property type="entry name" value="GENERAL SECRETION PATHWAY PROTEIN A-RELATED"/>
    <property type="match status" value="1"/>
</dbReference>
<evidence type="ECO:0000256" key="1">
    <source>
        <dbReference type="SAM" id="Phobius"/>
    </source>
</evidence>
<dbReference type="Gene3D" id="3.40.50.300">
    <property type="entry name" value="P-loop containing nucleotide triphosphate hydrolases"/>
    <property type="match status" value="1"/>
</dbReference>
<dbReference type="Gene3D" id="3.30.70.1070">
    <property type="entry name" value="Sporulation related repeat"/>
    <property type="match status" value="1"/>
</dbReference>
<dbReference type="GO" id="GO:0016887">
    <property type="term" value="F:ATP hydrolysis activity"/>
    <property type="evidence" value="ECO:0007669"/>
    <property type="project" value="InterPro"/>
</dbReference>
<dbReference type="GO" id="GO:0042834">
    <property type="term" value="F:peptidoglycan binding"/>
    <property type="evidence" value="ECO:0007669"/>
    <property type="project" value="InterPro"/>
</dbReference>
<dbReference type="EMBL" id="LHPJ01000014">
    <property type="protein sequence ID" value="KOO02620.1"/>
    <property type="molecule type" value="Genomic_DNA"/>
</dbReference>
<reference evidence="4" key="1">
    <citation type="submission" date="2015-08" db="EMBL/GenBank/DDBJ databases">
        <title>Vibrio galatheae sp. nov., a novel member of the Vibrionaceae family isolated from the Solomon Islands.</title>
        <authorList>
            <person name="Giubergia S."/>
            <person name="Machado H."/>
            <person name="Mateiu R.V."/>
            <person name="Gram L."/>
        </authorList>
    </citation>
    <scope>NUCLEOTIDE SEQUENCE [LARGE SCALE GENOMIC DNA]</scope>
    <source>
        <strain evidence="4">DSM 19584</strain>
    </source>
</reference>
<dbReference type="Pfam" id="PF13401">
    <property type="entry name" value="AAA_22"/>
    <property type="match status" value="1"/>
</dbReference>
<gene>
    <name evidence="3" type="ORF">AKJ17_14550</name>
</gene>
<dbReference type="SUPFAM" id="SSF52540">
    <property type="entry name" value="P-loop containing nucleoside triphosphate hydrolases"/>
    <property type="match status" value="1"/>
</dbReference>
<keyword evidence="3" id="KW-0132">Cell division</keyword>
<dbReference type="GO" id="GO:0051301">
    <property type="term" value="P:cell division"/>
    <property type="evidence" value="ECO:0007669"/>
    <property type="project" value="UniProtKB-KW"/>
</dbReference>
<dbReference type="RefSeq" id="WP_053396545.1">
    <property type="nucleotide sequence ID" value="NZ_LHPJ01000014.1"/>
</dbReference>
<accession>A0A0M0HKN2</accession>